<proteinExistence type="predicted"/>
<dbReference type="AlphaFoldDB" id="A0A1Q2XB11"/>
<accession>A0A1Q2XB11</accession>
<keyword evidence="1" id="KW-0812">Transmembrane</keyword>
<evidence type="ECO:0000313" key="3">
    <source>
        <dbReference type="Proteomes" id="UP000270981"/>
    </source>
</evidence>
<sequence length="55" mass="6069">MTPPVKGIPKMDSVPFAGIPLKVNMLSLRLVLCSFSFCSLLSNSVVIYIYCCLCR</sequence>
<organism evidence="2 3">
    <name type="scientific">Enteromyxum leei</name>
    <name type="common">Intestinal myxosporean parasite</name>
    <dbReference type="NCBI Taxonomy" id="188704"/>
    <lineage>
        <taxon>Eukaryota</taxon>
        <taxon>Metazoa</taxon>
        <taxon>Cnidaria</taxon>
        <taxon>Myxozoa</taxon>
        <taxon>Myxosporea</taxon>
        <taxon>Bivalvulida</taxon>
        <taxon>Variisporina</taxon>
        <taxon>Enteromyxidae</taxon>
        <taxon>Enteromyxum</taxon>
    </lineage>
</organism>
<keyword evidence="2" id="KW-0496">Mitochondrion</keyword>
<reference evidence="3" key="1">
    <citation type="journal article" date="2017" name="Mol. Biol. Evol.">
        <title>The Multipartite Mitochondrial Genome of Enteromyxum leei (Myxozoa): Eight Fast-Evolving Megacircles.</title>
        <authorList>
            <person name="Yahalomi D."/>
            <person name="Haddas-Sasson M."/>
            <person name="Rubinstein N.D."/>
            <person name="Feldstein T."/>
            <person name="Diamant A."/>
            <person name="Huchon D."/>
        </authorList>
    </citation>
    <scope>NUCLEOTIDE SEQUENCE [LARGE SCALE GENOMIC DNA]</scope>
</reference>
<geneLocation type="mitochondrion" evidence="2"/>
<keyword evidence="1" id="KW-0472">Membrane</keyword>
<name>A0A1Q2XB11_ENTLE</name>
<keyword evidence="1" id="KW-1133">Transmembrane helix</keyword>
<dbReference type="EMBL" id="LN868203">
    <property type="protein sequence ID" value="CRX66573.1"/>
    <property type="molecule type" value="Genomic_DNA"/>
</dbReference>
<dbReference type="Proteomes" id="UP000270981">
    <property type="component" value="Mitochondrion 3"/>
</dbReference>
<feature type="transmembrane region" description="Helical" evidence="1">
    <location>
        <begin position="30"/>
        <end position="50"/>
    </location>
</feature>
<protein>
    <submittedName>
        <fullName evidence="2">Uncharacterized protein</fullName>
    </submittedName>
</protein>
<evidence type="ECO:0000313" key="2">
    <source>
        <dbReference type="EMBL" id="CRX66573.1"/>
    </source>
</evidence>
<evidence type="ECO:0000256" key="1">
    <source>
        <dbReference type="SAM" id="Phobius"/>
    </source>
</evidence>